<dbReference type="Proteomes" id="UP000827092">
    <property type="component" value="Unassembled WGS sequence"/>
</dbReference>
<dbReference type="AlphaFoldDB" id="A0AAV6TR78"/>
<evidence type="ECO:0000256" key="1">
    <source>
        <dbReference type="SAM" id="SignalP"/>
    </source>
</evidence>
<comment type="caution">
    <text evidence="2">The sequence shown here is derived from an EMBL/GenBank/DDBJ whole genome shotgun (WGS) entry which is preliminary data.</text>
</comment>
<protein>
    <recommendedName>
        <fullName evidence="4">Secreted protein</fullName>
    </recommendedName>
</protein>
<sequence length="130" mass="14874">MYQLSTGKASLLLLLIWVATVKALAIGTQSFRISEEEFFNCTVYLGCIHPLETGKETRIREAYELCGPKNKIMCMETFLEISRLPMPNNEDVFWNKTIREICATKTEVEGKKNFNEQAQEIATWWSVSTG</sequence>
<evidence type="ECO:0000313" key="2">
    <source>
        <dbReference type="EMBL" id="KAG8174379.1"/>
    </source>
</evidence>
<accession>A0AAV6TR78</accession>
<keyword evidence="3" id="KW-1185">Reference proteome</keyword>
<proteinExistence type="predicted"/>
<feature type="chain" id="PRO_5043809439" description="Secreted protein" evidence="1">
    <location>
        <begin position="24"/>
        <end position="130"/>
    </location>
</feature>
<dbReference type="EMBL" id="JAFNEN010001233">
    <property type="protein sequence ID" value="KAG8174379.1"/>
    <property type="molecule type" value="Genomic_DNA"/>
</dbReference>
<keyword evidence="1" id="KW-0732">Signal</keyword>
<name>A0AAV6TR78_9ARAC</name>
<organism evidence="2 3">
    <name type="scientific">Oedothorax gibbosus</name>
    <dbReference type="NCBI Taxonomy" id="931172"/>
    <lineage>
        <taxon>Eukaryota</taxon>
        <taxon>Metazoa</taxon>
        <taxon>Ecdysozoa</taxon>
        <taxon>Arthropoda</taxon>
        <taxon>Chelicerata</taxon>
        <taxon>Arachnida</taxon>
        <taxon>Araneae</taxon>
        <taxon>Araneomorphae</taxon>
        <taxon>Entelegynae</taxon>
        <taxon>Araneoidea</taxon>
        <taxon>Linyphiidae</taxon>
        <taxon>Erigoninae</taxon>
        <taxon>Oedothorax</taxon>
    </lineage>
</organism>
<gene>
    <name evidence="2" type="ORF">JTE90_024383</name>
</gene>
<feature type="signal peptide" evidence="1">
    <location>
        <begin position="1"/>
        <end position="23"/>
    </location>
</feature>
<evidence type="ECO:0008006" key="4">
    <source>
        <dbReference type="Google" id="ProtNLM"/>
    </source>
</evidence>
<reference evidence="2 3" key="1">
    <citation type="journal article" date="2022" name="Nat. Ecol. Evol.">
        <title>A masculinizing supergene underlies an exaggerated male reproductive morph in a spider.</title>
        <authorList>
            <person name="Hendrickx F."/>
            <person name="De Corte Z."/>
            <person name="Sonet G."/>
            <person name="Van Belleghem S.M."/>
            <person name="Kostlbacher S."/>
            <person name="Vangestel C."/>
        </authorList>
    </citation>
    <scope>NUCLEOTIDE SEQUENCE [LARGE SCALE GENOMIC DNA]</scope>
    <source>
        <strain evidence="2">W744_W776</strain>
    </source>
</reference>
<evidence type="ECO:0000313" key="3">
    <source>
        <dbReference type="Proteomes" id="UP000827092"/>
    </source>
</evidence>